<evidence type="ECO:0000259" key="3">
    <source>
        <dbReference type="PROSITE" id="PS50110"/>
    </source>
</evidence>
<dbReference type="SMART" id="SM00448">
    <property type="entry name" value="REC"/>
    <property type="match status" value="1"/>
</dbReference>
<keyword evidence="5" id="KW-1185">Reference proteome</keyword>
<dbReference type="SUPFAM" id="SSF52172">
    <property type="entry name" value="CheY-like"/>
    <property type="match status" value="1"/>
</dbReference>
<dbReference type="AlphaFoldDB" id="B4D7U0"/>
<dbReference type="Gene3D" id="3.40.50.2300">
    <property type="match status" value="1"/>
</dbReference>
<feature type="modified residue" description="4-aspartylphosphate" evidence="2">
    <location>
        <position position="58"/>
    </location>
</feature>
<sequence length="128" mass="14541">MKTWPFSHRTRILAVDDEVGFTRVLQLAAVQYDIRTENDPRHAIEAATEFHPDLILMDRFMAKMSGDCLAKTFEAHPTLHHIPIAFLTASVPCDADGHYCAHLDGRPVLMKPVSIEQIDQCVRECVKR</sequence>
<reference evidence="4 5" key="1">
    <citation type="journal article" date="2011" name="J. Bacteriol.">
        <title>Genome sequence of Chthoniobacter flavus Ellin428, an aerobic heterotrophic soil bacterium.</title>
        <authorList>
            <person name="Kant R."/>
            <person name="van Passel M.W."/>
            <person name="Palva A."/>
            <person name="Lucas S."/>
            <person name="Lapidus A."/>
            <person name="Glavina Del Rio T."/>
            <person name="Dalin E."/>
            <person name="Tice H."/>
            <person name="Bruce D."/>
            <person name="Goodwin L."/>
            <person name="Pitluck S."/>
            <person name="Larimer F.W."/>
            <person name="Land M.L."/>
            <person name="Hauser L."/>
            <person name="Sangwan P."/>
            <person name="de Vos W.M."/>
            <person name="Janssen P.H."/>
            <person name="Smidt H."/>
        </authorList>
    </citation>
    <scope>NUCLEOTIDE SEQUENCE [LARGE SCALE GENOMIC DNA]</scope>
    <source>
        <strain evidence="4 5">Ellin428</strain>
    </source>
</reference>
<proteinExistence type="predicted"/>
<organism evidence="4 5">
    <name type="scientific">Chthoniobacter flavus Ellin428</name>
    <dbReference type="NCBI Taxonomy" id="497964"/>
    <lineage>
        <taxon>Bacteria</taxon>
        <taxon>Pseudomonadati</taxon>
        <taxon>Verrucomicrobiota</taxon>
        <taxon>Spartobacteria</taxon>
        <taxon>Chthoniobacterales</taxon>
        <taxon>Chthoniobacteraceae</taxon>
        <taxon>Chthoniobacter</taxon>
    </lineage>
</organism>
<dbReference type="Proteomes" id="UP000005824">
    <property type="component" value="Unassembled WGS sequence"/>
</dbReference>
<evidence type="ECO:0000313" key="5">
    <source>
        <dbReference type="Proteomes" id="UP000005824"/>
    </source>
</evidence>
<dbReference type="EMBL" id="ABVL01000019">
    <property type="protein sequence ID" value="EDY17463.1"/>
    <property type="molecule type" value="Genomic_DNA"/>
</dbReference>
<dbReference type="InParanoid" id="B4D7U0"/>
<evidence type="ECO:0000256" key="2">
    <source>
        <dbReference type="PROSITE-ProRule" id="PRU00169"/>
    </source>
</evidence>
<comment type="caution">
    <text evidence="4">The sequence shown here is derived from an EMBL/GenBank/DDBJ whole genome shotgun (WGS) entry which is preliminary data.</text>
</comment>
<dbReference type="InterPro" id="IPR011006">
    <property type="entry name" value="CheY-like_superfamily"/>
</dbReference>
<dbReference type="PANTHER" id="PTHR44591:SF3">
    <property type="entry name" value="RESPONSE REGULATORY DOMAIN-CONTAINING PROTEIN"/>
    <property type="match status" value="1"/>
</dbReference>
<dbReference type="eggNOG" id="COG0745">
    <property type="taxonomic scope" value="Bacteria"/>
</dbReference>
<accession>B4D7U0</accession>
<dbReference type="Pfam" id="PF00072">
    <property type="entry name" value="Response_reg"/>
    <property type="match status" value="1"/>
</dbReference>
<dbReference type="STRING" id="497964.CfE428DRAFT_4980"/>
<dbReference type="InterPro" id="IPR050595">
    <property type="entry name" value="Bact_response_regulator"/>
</dbReference>
<dbReference type="PROSITE" id="PS50110">
    <property type="entry name" value="RESPONSE_REGULATORY"/>
    <property type="match status" value="1"/>
</dbReference>
<keyword evidence="1 2" id="KW-0597">Phosphoprotein</keyword>
<gene>
    <name evidence="4" type="ORF">CfE428DRAFT_4980</name>
</gene>
<evidence type="ECO:0000256" key="1">
    <source>
        <dbReference type="ARBA" id="ARBA00022553"/>
    </source>
</evidence>
<dbReference type="PANTHER" id="PTHR44591">
    <property type="entry name" value="STRESS RESPONSE REGULATOR PROTEIN 1"/>
    <property type="match status" value="1"/>
</dbReference>
<dbReference type="InterPro" id="IPR001789">
    <property type="entry name" value="Sig_transdc_resp-reg_receiver"/>
</dbReference>
<feature type="domain" description="Response regulatory" evidence="3">
    <location>
        <begin position="11"/>
        <end position="126"/>
    </location>
</feature>
<dbReference type="RefSeq" id="WP_006982301.1">
    <property type="nucleotide sequence ID" value="NZ_ABVL01000019.1"/>
</dbReference>
<name>B4D7U0_9BACT</name>
<evidence type="ECO:0000313" key="4">
    <source>
        <dbReference type="EMBL" id="EDY17463.1"/>
    </source>
</evidence>
<dbReference type="GO" id="GO:0000160">
    <property type="term" value="P:phosphorelay signal transduction system"/>
    <property type="evidence" value="ECO:0007669"/>
    <property type="project" value="InterPro"/>
</dbReference>
<protein>
    <submittedName>
        <fullName evidence="4">Response regulator receiver protein</fullName>
    </submittedName>
</protein>